<dbReference type="OrthoDB" id="1911848at2759"/>
<name>A0A397W334_9GLOM</name>
<dbReference type="Gene3D" id="1.10.510.10">
    <property type="entry name" value="Transferase(Phosphotransferase) domain 1"/>
    <property type="match status" value="1"/>
</dbReference>
<protein>
    <submittedName>
        <fullName evidence="3">Kinase-like domain-containing protein</fullName>
    </submittedName>
</protein>
<keyword evidence="1" id="KW-0067">ATP-binding</keyword>
<organism evidence="3 4">
    <name type="scientific">Gigaspora rosea</name>
    <dbReference type="NCBI Taxonomy" id="44941"/>
    <lineage>
        <taxon>Eukaryota</taxon>
        <taxon>Fungi</taxon>
        <taxon>Fungi incertae sedis</taxon>
        <taxon>Mucoromycota</taxon>
        <taxon>Glomeromycotina</taxon>
        <taxon>Glomeromycetes</taxon>
        <taxon>Diversisporales</taxon>
        <taxon>Gigasporaceae</taxon>
        <taxon>Gigaspora</taxon>
    </lineage>
</organism>
<keyword evidence="3" id="KW-0808">Transferase</keyword>
<evidence type="ECO:0000313" key="3">
    <source>
        <dbReference type="EMBL" id="RIB27699.1"/>
    </source>
</evidence>
<dbReference type="InterPro" id="IPR001245">
    <property type="entry name" value="Ser-Thr/Tyr_kinase_cat_dom"/>
</dbReference>
<dbReference type="GO" id="GO:0004674">
    <property type="term" value="F:protein serine/threonine kinase activity"/>
    <property type="evidence" value="ECO:0007669"/>
    <property type="project" value="TreeGrafter"/>
</dbReference>
<gene>
    <name evidence="3" type="ORF">C2G38_1713265</name>
</gene>
<reference evidence="3 4" key="1">
    <citation type="submission" date="2018-06" db="EMBL/GenBank/DDBJ databases">
        <title>Comparative genomics reveals the genomic features of Rhizophagus irregularis, R. cerebriforme, R. diaphanum and Gigaspora rosea, and their symbiotic lifestyle signature.</title>
        <authorList>
            <person name="Morin E."/>
            <person name="San Clemente H."/>
            <person name="Chen E.C.H."/>
            <person name="De La Providencia I."/>
            <person name="Hainaut M."/>
            <person name="Kuo A."/>
            <person name="Kohler A."/>
            <person name="Murat C."/>
            <person name="Tang N."/>
            <person name="Roy S."/>
            <person name="Loubradou J."/>
            <person name="Henrissat B."/>
            <person name="Grigoriev I.V."/>
            <person name="Corradi N."/>
            <person name="Roux C."/>
            <person name="Martin F.M."/>
        </authorList>
    </citation>
    <scope>NUCLEOTIDE SEQUENCE [LARGE SCALE GENOMIC DNA]</scope>
    <source>
        <strain evidence="3 4">DAOM 194757</strain>
    </source>
</reference>
<dbReference type="SUPFAM" id="SSF56112">
    <property type="entry name" value="Protein kinase-like (PK-like)"/>
    <property type="match status" value="1"/>
</dbReference>
<dbReference type="InterPro" id="IPR017441">
    <property type="entry name" value="Protein_kinase_ATP_BS"/>
</dbReference>
<evidence type="ECO:0000313" key="4">
    <source>
        <dbReference type="Proteomes" id="UP000266673"/>
    </source>
</evidence>
<dbReference type="InterPro" id="IPR000719">
    <property type="entry name" value="Prot_kinase_dom"/>
</dbReference>
<dbReference type="PROSITE" id="PS00107">
    <property type="entry name" value="PROTEIN_KINASE_ATP"/>
    <property type="match status" value="1"/>
</dbReference>
<keyword evidence="4" id="KW-1185">Reference proteome</keyword>
<dbReference type="InterPro" id="IPR051681">
    <property type="entry name" value="Ser/Thr_Kinases-Pseudokinases"/>
</dbReference>
<comment type="caution">
    <text evidence="3">The sequence shown here is derived from an EMBL/GenBank/DDBJ whole genome shotgun (WGS) entry which is preliminary data.</text>
</comment>
<evidence type="ECO:0000259" key="2">
    <source>
        <dbReference type="PROSITE" id="PS50011"/>
    </source>
</evidence>
<dbReference type="InterPro" id="IPR011009">
    <property type="entry name" value="Kinase-like_dom_sf"/>
</dbReference>
<feature type="domain" description="Protein kinase" evidence="2">
    <location>
        <begin position="63"/>
        <end position="325"/>
    </location>
</feature>
<sequence>MLVFDKFYSERKLRYGKCKNCDRYNTSLDWCETCGLWTSGNTNIDNCIKRYEDIIEWVPFHRLDGIKIIGKGGFGKVFSATWLDGRRNYTSQRASLIVALKTLPGSQNNFLREFENYMKFRSVCIELEVYGLTRNLKKEYLMVFQYANVGNLRNYLTSHFKELNWKSKLKLLMEISEDLAKIHKVSYVHVDFHSGNILLCQSLDGGIIPYIADLGLSRKKEESDSEGIYGVLPYVAPEVLNKEMYTSAADIYSFGVIMAELSTGKPPHYDMDYNEELAIKICNGLRPEFSKDIPECYIQLANQCMDNNPSNRSIASDVNNKLNFLYMIVRSKYAKMFENGPVIKEAFEYANRIIPTLPTNIPNYSQSKLTSKLLNFQNLSNLLNSSFILHAQSSRIFGK</sequence>
<keyword evidence="1" id="KW-0547">Nucleotide-binding</keyword>
<keyword evidence="3" id="KW-0418">Kinase</keyword>
<dbReference type="GO" id="GO:0005524">
    <property type="term" value="F:ATP binding"/>
    <property type="evidence" value="ECO:0007669"/>
    <property type="project" value="UniProtKB-UniRule"/>
</dbReference>
<dbReference type="AlphaFoldDB" id="A0A397W334"/>
<dbReference type="PANTHER" id="PTHR44329">
    <property type="entry name" value="SERINE/THREONINE-PROTEIN KINASE TNNI3K-RELATED"/>
    <property type="match status" value="1"/>
</dbReference>
<evidence type="ECO:0000256" key="1">
    <source>
        <dbReference type="PROSITE-ProRule" id="PRU10141"/>
    </source>
</evidence>
<proteinExistence type="predicted"/>
<dbReference type="Proteomes" id="UP000266673">
    <property type="component" value="Unassembled WGS sequence"/>
</dbReference>
<dbReference type="EMBL" id="QKWP01000090">
    <property type="protein sequence ID" value="RIB27699.1"/>
    <property type="molecule type" value="Genomic_DNA"/>
</dbReference>
<dbReference type="PROSITE" id="PS50011">
    <property type="entry name" value="PROTEIN_KINASE_DOM"/>
    <property type="match status" value="1"/>
</dbReference>
<dbReference type="Pfam" id="PF07714">
    <property type="entry name" value="PK_Tyr_Ser-Thr"/>
    <property type="match status" value="1"/>
</dbReference>
<feature type="binding site" evidence="1">
    <location>
        <position position="101"/>
    </location>
    <ligand>
        <name>ATP</name>
        <dbReference type="ChEBI" id="CHEBI:30616"/>
    </ligand>
</feature>
<accession>A0A397W334</accession>